<evidence type="ECO:0008006" key="4">
    <source>
        <dbReference type="Google" id="ProtNLM"/>
    </source>
</evidence>
<evidence type="ECO:0000313" key="2">
    <source>
        <dbReference type="EMBL" id="RMI34613.1"/>
    </source>
</evidence>
<name>A0A3M2LDD6_9ACTN</name>
<dbReference type="Proteomes" id="UP000278673">
    <property type="component" value="Unassembled WGS sequence"/>
</dbReference>
<protein>
    <recommendedName>
        <fullName evidence="4">Asp23/Gls24 family envelope stress response protein</fullName>
    </recommendedName>
</protein>
<gene>
    <name evidence="2" type="ORF">EBN88_23460</name>
</gene>
<evidence type="ECO:0000313" key="3">
    <source>
        <dbReference type="Proteomes" id="UP000278673"/>
    </source>
</evidence>
<accession>A0A3M2LDD6</accession>
<dbReference type="AlphaFoldDB" id="A0A3M2LDD6"/>
<dbReference type="RefSeq" id="WP_122399070.1">
    <property type="nucleotide sequence ID" value="NZ_RFFJ01000172.1"/>
</dbReference>
<organism evidence="2 3">
    <name type="scientific">Streptomyces triticirhizae</name>
    <dbReference type="NCBI Taxonomy" id="2483353"/>
    <lineage>
        <taxon>Bacteria</taxon>
        <taxon>Bacillati</taxon>
        <taxon>Actinomycetota</taxon>
        <taxon>Actinomycetes</taxon>
        <taxon>Kitasatosporales</taxon>
        <taxon>Streptomycetaceae</taxon>
        <taxon>Streptomyces</taxon>
    </lineage>
</organism>
<proteinExistence type="predicted"/>
<feature type="region of interest" description="Disordered" evidence="1">
    <location>
        <begin position="1"/>
        <end position="44"/>
    </location>
</feature>
<keyword evidence="3" id="KW-1185">Reference proteome</keyword>
<sequence>MALEGAGAPGGDEERGNPARGSRERDGRERGDHGREGERAPEEEVLACGRSLAGLWEAWDEGRAGTDPHVRDCPSCRAALAELRALGEVVAATRAEEERAPEAGGLASRVTTRVMEIVRLELRPGRTLPLGEPNEDAWIVEAAVARVFREAVEELDAVRVGSCRIAPVGRAAPGERPPRGPVAVRIEVVAGLRWTVPELAEAVRGRLAVAADEELGLEVRTVDVHVLDLTDTLPGATRRRLR</sequence>
<dbReference type="EMBL" id="RFFJ01000172">
    <property type="protein sequence ID" value="RMI34613.1"/>
    <property type="molecule type" value="Genomic_DNA"/>
</dbReference>
<reference evidence="2 3" key="1">
    <citation type="submission" date="2018-10" db="EMBL/GenBank/DDBJ databases">
        <title>Isolation, diversity and antifungal activity of actinobacteria from wheat.</title>
        <authorList>
            <person name="Han C."/>
        </authorList>
    </citation>
    <scope>NUCLEOTIDE SEQUENCE [LARGE SCALE GENOMIC DNA]</scope>
    <source>
        <strain evidence="2 3">NEAU-YY642</strain>
    </source>
</reference>
<evidence type="ECO:0000256" key="1">
    <source>
        <dbReference type="SAM" id="MobiDB-lite"/>
    </source>
</evidence>
<feature type="compositionally biased region" description="Basic and acidic residues" evidence="1">
    <location>
        <begin position="12"/>
        <end position="42"/>
    </location>
</feature>
<comment type="caution">
    <text evidence="2">The sequence shown here is derived from an EMBL/GenBank/DDBJ whole genome shotgun (WGS) entry which is preliminary data.</text>
</comment>